<keyword evidence="2" id="KW-0472">Membrane</keyword>
<sequence>MTASTATVHTAELMAASTPACQSYSLDCMSNTPLDAPSEDQESLEPQLHPQHPHQLLQQQQQSNPSLIHLEGDTAHHYMSPLIYGQPSTPLSAGNSHPSCSWLLAQSTSQSERRSDTSSSTRPTTTTTTTTATAATTSTTTTLVATDATASHVSIPIMSSVVLSQHTPQHTPQPRLLSLSRTAFDFLSRLTAPMNTGLNSSSLNSLNGSLTERTPLLPNSSSTSLFTDEGFPDDPPPYYSSDVESNPDELPTYAQVQVLSPNQHGDEDEDWVDKCSNCVMPFFFFMLLIGAAFLTILPLTWSDPPLNTSPTPGPPMVPIPYIQPSPSRPYPSSKYTQPRAQSPDTLTSTHTPSTYDSSSPHRTHETPLGLTSLTPNLSTTHMGLDEGRTNRNAPLSKSIQHRRNIAPALGDRIHIPPLVDISKFVV</sequence>
<feature type="compositionally biased region" description="Pro residues" evidence="1">
    <location>
        <begin position="311"/>
        <end position="329"/>
    </location>
</feature>
<feature type="region of interest" description="Disordered" evidence="1">
    <location>
        <begin position="209"/>
        <end position="247"/>
    </location>
</feature>
<evidence type="ECO:0000313" key="4">
    <source>
        <dbReference type="Proteomes" id="UP001648503"/>
    </source>
</evidence>
<organism evidence="3 4">
    <name type="scientific">Batrachochytrium salamandrivorans</name>
    <dbReference type="NCBI Taxonomy" id="1357716"/>
    <lineage>
        <taxon>Eukaryota</taxon>
        <taxon>Fungi</taxon>
        <taxon>Fungi incertae sedis</taxon>
        <taxon>Chytridiomycota</taxon>
        <taxon>Chytridiomycota incertae sedis</taxon>
        <taxon>Chytridiomycetes</taxon>
        <taxon>Rhizophydiales</taxon>
        <taxon>Rhizophydiales incertae sedis</taxon>
        <taxon>Batrachochytrium</taxon>
    </lineage>
</organism>
<evidence type="ECO:0000256" key="2">
    <source>
        <dbReference type="SAM" id="Phobius"/>
    </source>
</evidence>
<feature type="region of interest" description="Disordered" evidence="1">
    <location>
        <begin position="31"/>
        <end position="61"/>
    </location>
</feature>
<keyword evidence="2" id="KW-1133">Transmembrane helix</keyword>
<feature type="compositionally biased region" description="Polar residues" evidence="1">
    <location>
        <begin position="369"/>
        <end position="381"/>
    </location>
</feature>
<keyword evidence="4" id="KW-1185">Reference proteome</keyword>
<feature type="transmembrane region" description="Helical" evidence="2">
    <location>
        <begin position="282"/>
        <end position="301"/>
    </location>
</feature>
<feature type="region of interest" description="Disordered" evidence="1">
    <location>
        <begin position="310"/>
        <end position="392"/>
    </location>
</feature>
<evidence type="ECO:0000313" key="3">
    <source>
        <dbReference type="EMBL" id="KAH6590967.1"/>
    </source>
</evidence>
<feature type="compositionally biased region" description="Low complexity" evidence="1">
    <location>
        <begin position="46"/>
        <end position="61"/>
    </location>
</feature>
<dbReference type="EMBL" id="JAFCIX010000418">
    <property type="protein sequence ID" value="KAH6590967.1"/>
    <property type="molecule type" value="Genomic_DNA"/>
</dbReference>
<name>A0ABQ8F3J4_9FUNG</name>
<comment type="caution">
    <text evidence="3">The sequence shown here is derived from an EMBL/GenBank/DDBJ whole genome shotgun (WGS) entry which is preliminary data.</text>
</comment>
<evidence type="ECO:0008006" key="5">
    <source>
        <dbReference type="Google" id="ProtNLM"/>
    </source>
</evidence>
<feature type="compositionally biased region" description="Low complexity" evidence="1">
    <location>
        <begin position="209"/>
        <end position="225"/>
    </location>
</feature>
<feature type="compositionally biased region" description="Low complexity" evidence="1">
    <location>
        <begin position="117"/>
        <end position="135"/>
    </location>
</feature>
<protein>
    <recommendedName>
        <fullName evidence="5">KASH domain-containing protein</fullName>
    </recommendedName>
</protein>
<reference evidence="3 4" key="1">
    <citation type="submission" date="2021-02" db="EMBL/GenBank/DDBJ databases">
        <title>Variation within the Batrachochytrium salamandrivorans European outbreak.</title>
        <authorList>
            <person name="Kelly M."/>
            <person name="Pasmans F."/>
            <person name="Shea T.P."/>
            <person name="Munoz J.F."/>
            <person name="Carranza S."/>
            <person name="Cuomo C.A."/>
            <person name="Martel A."/>
        </authorList>
    </citation>
    <scope>NUCLEOTIDE SEQUENCE [LARGE SCALE GENOMIC DNA]</scope>
    <source>
        <strain evidence="3 4">AMFP18/2</strain>
    </source>
</reference>
<feature type="region of interest" description="Disordered" evidence="1">
    <location>
        <begin position="105"/>
        <end position="135"/>
    </location>
</feature>
<feature type="compositionally biased region" description="Polar residues" evidence="1">
    <location>
        <begin position="334"/>
        <end position="360"/>
    </location>
</feature>
<gene>
    <name evidence="3" type="ORF">BASA50_008967</name>
</gene>
<accession>A0ABQ8F3J4</accession>
<dbReference type="Proteomes" id="UP001648503">
    <property type="component" value="Unassembled WGS sequence"/>
</dbReference>
<evidence type="ECO:0000256" key="1">
    <source>
        <dbReference type="SAM" id="MobiDB-lite"/>
    </source>
</evidence>
<keyword evidence="2" id="KW-0812">Transmembrane</keyword>
<proteinExistence type="predicted"/>